<dbReference type="Pfam" id="PF07735">
    <property type="entry name" value="FBA_2"/>
    <property type="match status" value="1"/>
</dbReference>
<dbReference type="GO" id="GO:0004888">
    <property type="term" value="F:transmembrane signaling receptor activity"/>
    <property type="evidence" value="ECO:0007669"/>
    <property type="project" value="InterPro"/>
</dbReference>
<evidence type="ECO:0000256" key="4">
    <source>
        <dbReference type="ARBA" id="ARBA00022989"/>
    </source>
</evidence>
<dbReference type="PROSITE" id="PS50181">
    <property type="entry name" value="FBOX"/>
    <property type="match status" value="1"/>
</dbReference>
<dbReference type="EMBL" id="WUAV01000005">
    <property type="protein sequence ID" value="KAF1750100.1"/>
    <property type="molecule type" value="Genomic_DNA"/>
</dbReference>
<dbReference type="RefSeq" id="XP_053580518.1">
    <property type="nucleotide sequence ID" value="XM_053731605.1"/>
</dbReference>
<evidence type="ECO:0000256" key="3">
    <source>
        <dbReference type="ARBA" id="ARBA00022692"/>
    </source>
</evidence>
<keyword evidence="3 6" id="KW-0812">Transmembrane</keyword>
<dbReference type="AlphaFoldDB" id="A0A6A5G568"/>
<dbReference type="GO" id="GO:0007606">
    <property type="term" value="P:sensory perception of chemical stimulus"/>
    <property type="evidence" value="ECO:0007669"/>
    <property type="project" value="UniProtKB-UniRule"/>
</dbReference>
<dbReference type="Pfam" id="PF02118">
    <property type="entry name" value="Srg"/>
    <property type="match status" value="1"/>
</dbReference>
<comment type="caution">
    <text evidence="8">The sequence shown here is derived from an EMBL/GenBank/DDBJ whole genome shotgun (WGS) entry which is preliminary data.</text>
</comment>
<dbReference type="KEGG" id="crq:GCK72_016646"/>
<sequence>MTSAYFPLFSLPYLAIQEVFDHFGPQGIINISLCSQRAKKLAISYRGPSKNVQLDLGFGAMNCLKHSDDMTIELLLKVEQISTLSKNRALSTVKIGEFSNIPVEMGVVCEEPCLKTYWEDRIVGLTEIGNYAREIFNQNIYKVLLGNQFAENEHRRALNWVMRTQQSLEFLHCEFTSKTDQDLDQVIESYRLTKNLTVFVKPSRDYRPAAMPHINIDSIYIFPSFWINQDHLLMMNCKYVILQDSVLTRQDMNVFLKHWKSGGCFELKEIYVTCEELIDLDSLLDDVDFIEMGNDMKRSYVNEENIHHTITAGVDIKRTTDDVKATIVDFGPDSKQFWMIVWPDFVALPNMLSAWLTFCIYLFYGIPSFVLYILTFFIILRYRKTFDSSFFHLYLYDGALNLFTFLNNYFKTRIPAIIGYNSFIGAFYRILANSILLDFIMLMNFHMAYVQYAITTLVSLNRLSVMLKYNTFEPLWRKYTWIAIVLICFVPLLNTKVVLHYDTQLTYLNTTDTYSITTNMAIDEVFSICIPFMIISTVLSVAINFISVTVLRNLQTQIRYKAESNFIMITCITCLVQLCGTVLSVTRLKFVGSEMAVMLATFIPFISDGLSLVQPWLLLAFSHVARGKIMGTIFRKKLKKSAVAIPKSTTYV</sequence>
<dbReference type="PANTHER" id="PTHR31552">
    <property type="entry name" value="SERPENTINE RECEPTOR CLASS GAMMA"/>
    <property type="match status" value="1"/>
</dbReference>
<accession>A0A6A5G568</accession>
<feature type="transmembrane region" description="Helical" evidence="6">
    <location>
        <begin position="597"/>
        <end position="621"/>
    </location>
</feature>
<dbReference type="GO" id="GO:0016020">
    <property type="term" value="C:membrane"/>
    <property type="evidence" value="ECO:0007669"/>
    <property type="project" value="UniProtKB-SubCell"/>
</dbReference>
<dbReference type="PANTHER" id="PTHR31552:SF24">
    <property type="entry name" value="SERPENTINE RECEPTOR CLASS GAMMA"/>
    <property type="match status" value="1"/>
</dbReference>
<protein>
    <recommendedName>
        <fullName evidence="6">Serpentine receptor class gamma</fullName>
    </recommendedName>
</protein>
<dbReference type="InterPro" id="IPR012885">
    <property type="entry name" value="F-box_Sdz-33"/>
</dbReference>
<evidence type="ECO:0000256" key="1">
    <source>
        <dbReference type="ARBA" id="ARBA00004141"/>
    </source>
</evidence>
<feature type="transmembrane region" description="Helical" evidence="6">
    <location>
        <begin position="358"/>
        <end position="379"/>
    </location>
</feature>
<reference evidence="8 9" key="1">
    <citation type="submission" date="2019-12" db="EMBL/GenBank/DDBJ databases">
        <title>Chromosome-level assembly of the Caenorhabditis remanei genome.</title>
        <authorList>
            <person name="Teterina A.A."/>
            <person name="Willis J.H."/>
            <person name="Phillips P.C."/>
        </authorList>
    </citation>
    <scope>NUCLEOTIDE SEQUENCE [LARGE SCALE GENOMIC DNA]</scope>
    <source>
        <strain evidence="8 9">PX506</strain>
        <tissue evidence="8">Whole organism</tissue>
    </source>
</reference>
<evidence type="ECO:0000256" key="5">
    <source>
        <dbReference type="ARBA" id="ARBA00023136"/>
    </source>
</evidence>
<feature type="transmembrane region" description="Helical" evidence="6">
    <location>
        <begin position="479"/>
        <end position="499"/>
    </location>
</feature>
<gene>
    <name evidence="8" type="ORF">GCK72_016646</name>
</gene>
<comment type="caution">
    <text evidence="6">Lacks conserved residue(s) required for the propagation of feature annotation.</text>
</comment>
<evidence type="ECO:0000313" key="9">
    <source>
        <dbReference type="Proteomes" id="UP000483820"/>
    </source>
</evidence>
<name>A0A6A5G568_CAERE</name>
<dbReference type="CTD" id="9799705"/>
<feature type="transmembrane region" description="Helical" evidence="6">
    <location>
        <begin position="566"/>
        <end position="585"/>
    </location>
</feature>
<dbReference type="Proteomes" id="UP000483820">
    <property type="component" value="Chromosome V"/>
</dbReference>
<feature type="transmembrane region" description="Helical" evidence="6">
    <location>
        <begin position="525"/>
        <end position="546"/>
    </location>
</feature>
<comment type="subcellular location">
    <subcellularLocation>
        <location evidence="1">Membrane</location>
        <topology evidence="1">Multi-pass membrane protein</topology>
    </subcellularLocation>
</comment>
<comment type="similarity">
    <text evidence="2 6">Belongs to the nematode receptor-like protein srg family.</text>
</comment>
<dbReference type="InterPro" id="IPR001810">
    <property type="entry name" value="F-box_dom"/>
</dbReference>
<organism evidence="8 9">
    <name type="scientific">Caenorhabditis remanei</name>
    <name type="common">Caenorhabditis vulgaris</name>
    <dbReference type="NCBI Taxonomy" id="31234"/>
    <lineage>
        <taxon>Eukaryota</taxon>
        <taxon>Metazoa</taxon>
        <taxon>Ecdysozoa</taxon>
        <taxon>Nematoda</taxon>
        <taxon>Chromadorea</taxon>
        <taxon>Rhabditida</taxon>
        <taxon>Rhabditina</taxon>
        <taxon>Rhabditomorpha</taxon>
        <taxon>Rhabditoidea</taxon>
        <taxon>Rhabditidae</taxon>
        <taxon>Peloderinae</taxon>
        <taxon>Caenorhabditis</taxon>
    </lineage>
</organism>
<keyword evidence="4 6" id="KW-1133">Transmembrane helix</keyword>
<dbReference type="GeneID" id="9799705"/>
<dbReference type="InterPro" id="IPR000609">
    <property type="entry name" value="7TM_GPCR_serpentine_rcpt_Srg"/>
</dbReference>
<evidence type="ECO:0000259" key="7">
    <source>
        <dbReference type="PROSITE" id="PS50181"/>
    </source>
</evidence>
<evidence type="ECO:0000313" key="8">
    <source>
        <dbReference type="EMBL" id="KAF1750100.1"/>
    </source>
</evidence>
<proteinExistence type="inferred from homology"/>
<feature type="domain" description="F-box" evidence="7">
    <location>
        <begin position="5"/>
        <end position="41"/>
    </location>
</feature>
<evidence type="ECO:0000256" key="2">
    <source>
        <dbReference type="ARBA" id="ARBA00005692"/>
    </source>
</evidence>
<evidence type="ECO:0000256" key="6">
    <source>
        <dbReference type="RuleBase" id="RU280813"/>
    </source>
</evidence>
<feature type="transmembrane region" description="Helical" evidence="6">
    <location>
        <begin position="449"/>
        <end position="467"/>
    </location>
</feature>
<keyword evidence="5 6" id="KW-0472">Membrane</keyword>